<accession>A0A3R6ZVN2</accession>
<dbReference type="PROSITE" id="PS50005">
    <property type="entry name" value="TPR"/>
    <property type="match status" value="1"/>
</dbReference>
<feature type="repeat" description="TPR" evidence="2">
    <location>
        <begin position="310"/>
        <end position="343"/>
    </location>
</feature>
<evidence type="ECO:0000256" key="1">
    <source>
        <dbReference type="ARBA" id="ARBA00022490"/>
    </source>
</evidence>
<gene>
    <name evidence="5" type="ORF">DYB32_001378</name>
</gene>
<keyword evidence="3" id="KW-0732">Signal</keyword>
<dbReference type="VEuPathDB" id="FungiDB:H310_07584"/>
<dbReference type="Proteomes" id="UP000285060">
    <property type="component" value="Unassembled WGS sequence"/>
</dbReference>
<feature type="signal peptide" evidence="3">
    <location>
        <begin position="1"/>
        <end position="23"/>
    </location>
</feature>
<dbReference type="PROSITE" id="PS51823">
    <property type="entry name" value="CLU"/>
    <property type="match status" value="1"/>
</dbReference>
<comment type="caution">
    <text evidence="5">The sequence shown here is derived from an EMBL/GenBank/DDBJ whole genome shotgun (WGS) entry which is preliminary data.</text>
</comment>
<proteinExistence type="predicted"/>
<dbReference type="Gene3D" id="1.25.40.10">
    <property type="entry name" value="Tetratricopeptide repeat domain"/>
    <property type="match status" value="3"/>
</dbReference>
<sequence>MTSTRLVLLQIAALLARVATLDSQPEHDGFTTYCWKVKESPLAKDVNESMKLVESKDRGCPIQLRLETRTTSGDGDRVVQVLEPLRVQWTALAVFDLTATSPNALNLTQLYTLATPQSSSAVQIVHSNLHACEYGPRTCTPFDRGVNPTDNTANHEANFTAGRAQFEESDLRFSKPGQYSLVAHVVLPGEVSPIRYDFVVYLKVVVKDGGGVLAVDPSHSLALSNCHALWQALVNATTPITSRHAFLLAGPPTIYLSNGVVVSQHFVPDILTADAMEAIKADIAEAHSRGHRHIALAKLQVAVMHEPNNALLLNDLGAMQFQLGLVTDAIDSFRRALALQPTYVQALNNLAVRAHETSQILTCIVEYPQTLAQDQGRDDDALELYHQAMAVDPFDAHVRYNVGNTLFHMQRYDRVVRTLVAAFGLDVFLEWTARDKNELGMSGMVSGTEVSDTLLRRLGALVAAMLVAYPSITTTRFKCIQNVLTRQHGVPFVNQSAFEVLVRSTQKSFDRSWNVFGLALHAMPSTGDPSPDVVEAQDIADGKPLLFLVMQYYRPSDQARQDELDACLRSNLANDNIAEVHVLLEDPLDLTAVVGLGEQHKLHVAVVHHRLTMRAALEYANTTHPHSWWAIANADIYFDQSLRLFLDGRRLDKNRVVALTRWHFDQALGHATFQPRIDSQDAWIVYPSALPAAMLPHVDFYLGYLRTDSRFVAVLTSFNVSVENWGFHVKAIHVVNQQVFQGAKSKVIPLNEFTVSMLDELALDPNKTGTSVIGGAVCPTPASIGKIPRDLFATWARAHFDDSFKPAAPPAASTLPAPSKPSDVTDWNGMYWELLQSDSPVVPKGLSMSHMMKEFRDAADSFAQSVVDNLVVHPTPSSTVDVHSAKRSLVGYPDCALFAANGLYAVVYHPSTQQVVKSLGHDIRSSRVVLTALDAVDGAATDLAVPVQCVVDYMGVRVLVVAELFQARTCEVAPDTHAAASLRRVLHHLHMCDLDNNVADILPVDVHLVQCNGRLVLTKLRHLCAPDVLHELDDGSVDAPTQHHLAALTSWKLRPEYIRQYHTPLHSNVYRGRLSPVQDNIVACASHYMQMSILPACVHRLESTKPCQCGSRLIDSGAFTAMLHADGINMRYLGRIYELATLKHVRRLVLSEMVARVAKVLLRAMLREAPTQWRPLVVDLFNVLCGAGSESAAFYANEIEPTLDLKFGVIKSNLRHELHMPQLFLALQYHTGVQFETTVSYVPLLDQVSHPFRAQNVLAIKSTVSLACSTTTACLDMIHQASTLHDDMTDEEVDACLTNIKLALAIEQACPTDSRHVRLCHLLVQAAEVSVRVGAADDADTFASLALEEGPVGHAVLSRAHVVLMQLHHAKQDMQSALREFDKAIETATWHVGPCHPFILTVLLSLVNIWVDRQDWLKALDILEQCTTVVKEAYGRYTLQFAQHRCQQAELLRLVGNLDQAISMYEDALAIYEADNDAILASWMQLGACSKALKDDFRAIEYYKSALAVAKANQATISNAVQCIQDISRELLALVFQTLSPDAKQCVSKVNRKDKPVSSELLAFVVAQLYALDVPQYLDLLFQDLLRDSGTPSAPMFDQFSSDMQLRAAQKLLDL</sequence>
<dbReference type="InterPro" id="IPR033646">
    <property type="entry name" value="CLU-central"/>
</dbReference>
<dbReference type="SUPFAM" id="SSF48452">
    <property type="entry name" value="TPR-like"/>
    <property type="match status" value="2"/>
</dbReference>
<feature type="domain" description="Clu" evidence="4">
    <location>
        <begin position="802"/>
        <end position="1052"/>
    </location>
</feature>
<evidence type="ECO:0000256" key="3">
    <source>
        <dbReference type="SAM" id="SignalP"/>
    </source>
</evidence>
<organism evidence="5 6">
    <name type="scientific">Aphanomyces invadans</name>
    <dbReference type="NCBI Taxonomy" id="157072"/>
    <lineage>
        <taxon>Eukaryota</taxon>
        <taxon>Sar</taxon>
        <taxon>Stramenopiles</taxon>
        <taxon>Oomycota</taxon>
        <taxon>Saprolegniomycetes</taxon>
        <taxon>Saprolegniales</taxon>
        <taxon>Verrucalvaceae</taxon>
        <taxon>Aphanomyces</taxon>
    </lineage>
</organism>
<dbReference type="InterPro" id="IPR027523">
    <property type="entry name" value="CLU_prot"/>
</dbReference>
<evidence type="ECO:0000313" key="6">
    <source>
        <dbReference type="Proteomes" id="UP000285060"/>
    </source>
</evidence>
<dbReference type="SMART" id="SM00028">
    <property type="entry name" value="TPR"/>
    <property type="match status" value="4"/>
</dbReference>
<dbReference type="VEuPathDB" id="FungiDB:H310_07585"/>
<dbReference type="InterPro" id="IPR019734">
    <property type="entry name" value="TPR_rpt"/>
</dbReference>
<evidence type="ECO:0000313" key="5">
    <source>
        <dbReference type="EMBL" id="RHY33813.1"/>
    </source>
</evidence>
<dbReference type="InterPro" id="IPR025697">
    <property type="entry name" value="CLU_dom"/>
</dbReference>
<keyword evidence="2" id="KW-0802">TPR repeat</keyword>
<dbReference type="Pfam" id="PF12807">
    <property type="entry name" value="eIF3_p135"/>
    <property type="match status" value="1"/>
</dbReference>
<protein>
    <recommendedName>
        <fullName evidence="4">Clu domain-containing protein</fullName>
    </recommendedName>
</protein>
<dbReference type="EMBL" id="QUSY01000057">
    <property type="protein sequence ID" value="RHY33813.1"/>
    <property type="molecule type" value="Genomic_DNA"/>
</dbReference>
<reference evidence="5 6" key="1">
    <citation type="submission" date="2018-08" db="EMBL/GenBank/DDBJ databases">
        <title>Aphanomyces genome sequencing and annotation.</title>
        <authorList>
            <person name="Minardi D."/>
            <person name="Oidtmann B."/>
            <person name="Van Der Giezen M."/>
            <person name="Studholme D.J."/>
        </authorList>
    </citation>
    <scope>NUCLEOTIDE SEQUENCE [LARGE SCALE GENOMIC DNA]</scope>
    <source>
        <strain evidence="5 6">NJM0002</strain>
    </source>
</reference>
<name>A0A3R6ZVN2_9STRA</name>
<evidence type="ECO:0000256" key="2">
    <source>
        <dbReference type="PROSITE-ProRule" id="PRU00339"/>
    </source>
</evidence>
<keyword evidence="6" id="KW-1185">Reference proteome</keyword>
<evidence type="ECO:0000259" key="4">
    <source>
        <dbReference type="PROSITE" id="PS51823"/>
    </source>
</evidence>
<dbReference type="CDD" id="cd15466">
    <property type="entry name" value="CLU-central"/>
    <property type="match status" value="1"/>
</dbReference>
<dbReference type="InterPro" id="IPR011990">
    <property type="entry name" value="TPR-like_helical_dom_sf"/>
</dbReference>
<keyword evidence="1" id="KW-0963">Cytoplasm</keyword>
<feature type="chain" id="PRO_5018597479" description="Clu domain-containing protein" evidence="3">
    <location>
        <begin position="24"/>
        <end position="1615"/>
    </location>
</feature>
<dbReference type="VEuPathDB" id="FungiDB:H310_07586"/>
<dbReference type="Pfam" id="PF13424">
    <property type="entry name" value="TPR_12"/>
    <property type="match status" value="1"/>
</dbReference>
<dbReference type="Pfam" id="PF13236">
    <property type="entry name" value="CLU"/>
    <property type="match status" value="1"/>
</dbReference>
<dbReference type="PANTHER" id="PTHR12601">
    <property type="entry name" value="EUKARYOTIC TRANSLATION INITIATION FACTOR 3 SUBUNIT EIF-3"/>
    <property type="match status" value="1"/>
</dbReference>